<evidence type="ECO:0000256" key="1">
    <source>
        <dbReference type="SAM" id="MobiDB-lite"/>
    </source>
</evidence>
<feature type="compositionally biased region" description="Low complexity" evidence="1">
    <location>
        <begin position="35"/>
        <end position="45"/>
    </location>
</feature>
<dbReference type="PANTHER" id="PTHR37237">
    <property type="entry name" value="OS02G0567000 PROTEIN"/>
    <property type="match status" value="1"/>
</dbReference>
<sequence>MRGVGGPLLCIGDLLCDVGESEDNLEHPIPHIQTPSSPSALPSSSDIHLDLHPSRLTQLFQENYEQLNKALDGTDHSWTSLTLKLCTALDTAKKLIESTNSNVTVLSENVGELEKMIGKGDSAIAEVRSIHSLISQRIAPSSESGS</sequence>
<evidence type="ECO:0000313" key="3">
    <source>
        <dbReference type="Proteomes" id="UP000596660"/>
    </source>
</evidence>
<dbReference type="OMA" id="GTDHSWA"/>
<dbReference type="SMR" id="A0A803L0B0"/>
<protein>
    <submittedName>
        <fullName evidence="2">Uncharacterized protein</fullName>
    </submittedName>
</protein>
<feature type="region of interest" description="Disordered" evidence="1">
    <location>
        <begin position="26"/>
        <end position="47"/>
    </location>
</feature>
<proteinExistence type="predicted"/>
<name>A0A803L0B0_CHEQI</name>
<dbReference type="KEGG" id="cqi:110713980"/>
<dbReference type="EnsemblPlants" id="AUR62004720-RA">
    <property type="protein sequence ID" value="AUR62004720-RA:cds"/>
    <property type="gene ID" value="AUR62004720"/>
</dbReference>
<dbReference type="AlphaFoldDB" id="A0A803L0B0"/>
<reference evidence="2" key="1">
    <citation type="journal article" date="2017" name="Nature">
        <title>The genome of Chenopodium quinoa.</title>
        <authorList>
            <person name="Jarvis D.E."/>
            <person name="Ho Y.S."/>
            <person name="Lightfoot D.J."/>
            <person name="Schmoeckel S.M."/>
            <person name="Li B."/>
            <person name="Borm T.J.A."/>
            <person name="Ohyanagi H."/>
            <person name="Mineta K."/>
            <person name="Michell C.T."/>
            <person name="Saber N."/>
            <person name="Kharbatia N.M."/>
            <person name="Rupper R.R."/>
            <person name="Sharp A.R."/>
            <person name="Dally N."/>
            <person name="Boughton B.A."/>
            <person name="Woo Y.H."/>
            <person name="Gao G."/>
            <person name="Schijlen E.G.W.M."/>
            <person name="Guo X."/>
            <person name="Momin A.A."/>
            <person name="Negrao S."/>
            <person name="Al-Babili S."/>
            <person name="Gehring C."/>
            <person name="Roessner U."/>
            <person name="Jung C."/>
            <person name="Murphy K."/>
            <person name="Arold S.T."/>
            <person name="Gojobori T."/>
            <person name="van der Linden C.G."/>
            <person name="van Loo E.N."/>
            <person name="Jellen E.N."/>
            <person name="Maughan P.J."/>
            <person name="Tester M."/>
        </authorList>
    </citation>
    <scope>NUCLEOTIDE SEQUENCE [LARGE SCALE GENOMIC DNA]</scope>
    <source>
        <strain evidence="2">cv. PI 614886</strain>
    </source>
</reference>
<accession>A0A803L0B0</accession>
<dbReference type="OrthoDB" id="1629067at2759"/>
<organism evidence="2 3">
    <name type="scientific">Chenopodium quinoa</name>
    <name type="common">Quinoa</name>
    <dbReference type="NCBI Taxonomy" id="63459"/>
    <lineage>
        <taxon>Eukaryota</taxon>
        <taxon>Viridiplantae</taxon>
        <taxon>Streptophyta</taxon>
        <taxon>Embryophyta</taxon>
        <taxon>Tracheophyta</taxon>
        <taxon>Spermatophyta</taxon>
        <taxon>Magnoliopsida</taxon>
        <taxon>eudicotyledons</taxon>
        <taxon>Gunneridae</taxon>
        <taxon>Pentapetalae</taxon>
        <taxon>Caryophyllales</taxon>
        <taxon>Chenopodiaceae</taxon>
        <taxon>Chenopodioideae</taxon>
        <taxon>Atripliceae</taxon>
        <taxon>Chenopodium</taxon>
    </lineage>
</organism>
<dbReference type="GeneID" id="110713980"/>
<keyword evidence="3" id="KW-1185">Reference proteome</keyword>
<reference evidence="2" key="2">
    <citation type="submission" date="2021-03" db="UniProtKB">
        <authorList>
            <consortium name="EnsemblPlants"/>
        </authorList>
    </citation>
    <scope>IDENTIFICATION</scope>
</reference>
<evidence type="ECO:0000313" key="2">
    <source>
        <dbReference type="EnsemblPlants" id="AUR62004720-RA:cds"/>
    </source>
</evidence>
<dbReference type="RefSeq" id="XP_021748127.1">
    <property type="nucleotide sequence ID" value="XM_021892435.1"/>
</dbReference>
<gene>
    <name evidence="2" type="primary">LOC110713980</name>
</gene>
<dbReference type="Gramene" id="AUR62004720-RA">
    <property type="protein sequence ID" value="AUR62004720-RA:cds"/>
    <property type="gene ID" value="AUR62004720"/>
</dbReference>
<dbReference type="Proteomes" id="UP000596660">
    <property type="component" value="Unplaced"/>
</dbReference>
<dbReference type="PANTHER" id="PTHR37237:SF1">
    <property type="entry name" value="OS02G0567000 PROTEIN"/>
    <property type="match status" value="1"/>
</dbReference>